<protein>
    <submittedName>
        <fullName evidence="5">Uncharacterized protein</fullName>
    </submittedName>
</protein>
<feature type="compositionally biased region" description="Polar residues" evidence="1">
    <location>
        <begin position="269"/>
        <end position="278"/>
    </location>
</feature>
<keyword evidence="4" id="KW-1185">Reference proteome</keyword>
<proteinExistence type="predicted"/>
<feature type="compositionally biased region" description="Polar residues" evidence="1">
    <location>
        <begin position="359"/>
        <end position="405"/>
    </location>
</feature>
<sequence>MHLLPPFVTTHHQNVAFLVFLLIIVLVQQSISGGSGDPPQSSSDQNPSNGERRRPMQPRAITRSMSVRTRSRPLFLGQSVEMNKPEKNSLPLLSSNNSQPPSLEEGTINAFEDGKRITETKKVQEQLCADLKQIQKNIPRSNKENACEQLLPTWNSSTGKFYKDYELRVEACRKLDVLTGWVAVKAAINTMGNSAKLNQCSTIYEDDDDDGNGIDRLPNPKPRHSLDIASERIVSRKSVDMSQTLQQNSIRRSTLTKANNFGFDFGDNAQPNSLQRSMSARPDNGTLTRQRSTKTKSTNSGNENGTLPRNSMQPSTSRKSTDSGNDTLTRQRSTSRKSTDSGNDTLTRQRSTKPKSTDSDNGTLTRQRSTKPKSTNSANDNGTLPRNSMQPSTSRKSTDSGISKSKMQKNFVEGRRSVDNHIELHSSYTEIGAESKNLPCVLQRSSSTRNAGMARSLSVGAEFFDKDADKEAIFKESIISTVQWDVLRTGMLCMADKNVKKNILAICRRVNYELQLLILQKLLLKTKPKHDSNEGSTQEREQKQLKYKKNFEDARTELLSFLNDRISNGQLGEEFKKALVELRDKVVAHWTCFNKKQRKMKRCFAILLALTTVVAYGMARAVMFGNNMDNASPIFAVSSLKLAQQHPYGEDDFLHYYAPKNNNDENLWSSALSRQLHFHLNRG</sequence>
<feature type="compositionally biased region" description="Low complexity" evidence="1">
    <location>
        <begin position="32"/>
        <end position="49"/>
    </location>
</feature>
<feature type="transmembrane region" description="Helical" evidence="2">
    <location>
        <begin position="604"/>
        <end position="623"/>
    </location>
</feature>
<keyword evidence="2" id="KW-0812">Transmembrane</keyword>
<reference evidence="5" key="1">
    <citation type="submission" date="2022-11" db="UniProtKB">
        <authorList>
            <consortium name="WormBaseParasite"/>
        </authorList>
    </citation>
    <scope>IDENTIFICATION</scope>
</reference>
<feature type="region of interest" description="Disordered" evidence="1">
    <location>
        <begin position="32"/>
        <end position="68"/>
    </location>
</feature>
<evidence type="ECO:0000256" key="3">
    <source>
        <dbReference type="SAM" id="SignalP"/>
    </source>
</evidence>
<feature type="compositionally biased region" description="Polar residues" evidence="1">
    <location>
        <begin position="340"/>
        <end position="349"/>
    </location>
</feature>
<keyword evidence="2" id="KW-1133">Transmembrane helix</keyword>
<evidence type="ECO:0000256" key="1">
    <source>
        <dbReference type="SAM" id="MobiDB-lite"/>
    </source>
</evidence>
<feature type="region of interest" description="Disordered" evidence="1">
    <location>
        <begin position="86"/>
        <end position="106"/>
    </location>
</feature>
<evidence type="ECO:0000256" key="2">
    <source>
        <dbReference type="SAM" id="Phobius"/>
    </source>
</evidence>
<feature type="region of interest" description="Disordered" evidence="1">
    <location>
        <begin position="262"/>
        <end position="405"/>
    </location>
</feature>
<name>A0A914IEM2_GLORO</name>
<dbReference type="WBParaSite" id="Gr19_v10_g9195.t1">
    <property type="protein sequence ID" value="Gr19_v10_g9195.t1"/>
    <property type="gene ID" value="Gr19_v10_g9195"/>
</dbReference>
<feature type="compositionally biased region" description="Low complexity" evidence="1">
    <location>
        <begin position="88"/>
        <end position="103"/>
    </location>
</feature>
<evidence type="ECO:0000313" key="4">
    <source>
        <dbReference type="Proteomes" id="UP000887572"/>
    </source>
</evidence>
<feature type="compositionally biased region" description="Polar residues" evidence="1">
    <location>
        <begin position="285"/>
        <end position="332"/>
    </location>
</feature>
<feature type="signal peptide" evidence="3">
    <location>
        <begin position="1"/>
        <end position="36"/>
    </location>
</feature>
<dbReference type="Proteomes" id="UP000887572">
    <property type="component" value="Unplaced"/>
</dbReference>
<keyword evidence="3" id="KW-0732">Signal</keyword>
<feature type="chain" id="PRO_5037725350" evidence="3">
    <location>
        <begin position="37"/>
        <end position="683"/>
    </location>
</feature>
<dbReference type="AlphaFoldDB" id="A0A914IEM2"/>
<accession>A0A914IEM2</accession>
<evidence type="ECO:0000313" key="5">
    <source>
        <dbReference type="WBParaSite" id="Gr19_v10_g9195.t1"/>
    </source>
</evidence>
<keyword evidence="2" id="KW-0472">Membrane</keyword>
<organism evidence="4 5">
    <name type="scientific">Globodera rostochiensis</name>
    <name type="common">Golden nematode worm</name>
    <name type="synonym">Heterodera rostochiensis</name>
    <dbReference type="NCBI Taxonomy" id="31243"/>
    <lineage>
        <taxon>Eukaryota</taxon>
        <taxon>Metazoa</taxon>
        <taxon>Ecdysozoa</taxon>
        <taxon>Nematoda</taxon>
        <taxon>Chromadorea</taxon>
        <taxon>Rhabditida</taxon>
        <taxon>Tylenchina</taxon>
        <taxon>Tylenchomorpha</taxon>
        <taxon>Tylenchoidea</taxon>
        <taxon>Heteroderidae</taxon>
        <taxon>Heteroderinae</taxon>
        <taxon>Globodera</taxon>
    </lineage>
</organism>